<organism evidence="3 4">
    <name type="scientific">Bacillus safensis</name>
    <dbReference type="NCBI Taxonomy" id="561879"/>
    <lineage>
        <taxon>Bacteria</taxon>
        <taxon>Bacillati</taxon>
        <taxon>Bacillota</taxon>
        <taxon>Bacilli</taxon>
        <taxon>Bacillales</taxon>
        <taxon>Bacillaceae</taxon>
        <taxon>Bacillus</taxon>
    </lineage>
</organism>
<evidence type="ECO:0000256" key="1">
    <source>
        <dbReference type="SAM" id="MobiDB-lite"/>
    </source>
</evidence>
<feature type="region of interest" description="Disordered" evidence="1">
    <location>
        <begin position="1"/>
        <end position="22"/>
    </location>
</feature>
<accession>A0A5S9M787</accession>
<name>A0A5S9M787_BACIA</name>
<dbReference type="Proteomes" id="UP000464658">
    <property type="component" value="Chromosome"/>
</dbReference>
<proteinExistence type="predicted"/>
<feature type="compositionally biased region" description="Low complexity" evidence="1">
    <location>
        <begin position="1"/>
        <end position="21"/>
    </location>
</feature>
<reference evidence="3 4" key="1">
    <citation type="submission" date="2019-12" db="EMBL/GenBank/DDBJ databases">
        <title>Full genome sequence of a Bacillus safensis strain isolated from commercially available natto in Indonesia.</title>
        <authorList>
            <person name="Yoshida M."/>
            <person name="Uomi M."/>
            <person name="Waturangi D."/>
            <person name="Ekaputri J.J."/>
            <person name="Setiamarga D.H.E."/>
        </authorList>
    </citation>
    <scope>NUCLEOTIDE SEQUENCE [LARGE SCALE GENOMIC DNA]</scope>
    <source>
        <strain evidence="3 4">IDN1</strain>
    </source>
</reference>
<dbReference type="InterPro" id="IPR053967">
    <property type="entry name" value="LlgE_F_G-like_D1"/>
</dbReference>
<dbReference type="InterPro" id="IPR037925">
    <property type="entry name" value="FlgE/F/G-like"/>
</dbReference>
<dbReference type="Pfam" id="PF22692">
    <property type="entry name" value="LlgE_F_G_D1"/>
    <property type="match status" value="1"/>
</dbReference>
<evidence type="ECO:0000313" key="3">
    <source>
        <dbReference type="EMBL" id="BBP89357.1"/>
    </source>
</evidence>
<dbReference type="AlphaFoldDB" id="A0A5S9M787"/>
<evidence type="ECO:0000259" key="2">
    <source>
        <dbReference type="Pfam" id="PF22692"/>
    </source>
</evidence>
<dbReference type="SUPFAM" id="SSF117143">
    <property type="entry name" value="Flagellar hook protein flgE"/>
    <property type="match status" value="1"/>
</dbReference>
<feature type="domain" description="Flagellar hook protein FlgE/F/G-like D1" evidence="2">
    <location>
        <begin position="53"/>
        <end position="77"/>
    </location>
</feature>
<evidence type="ECO:0000313" key="4">
    <source>
        <dbReference type="Proteomes" id="UP000464658"/>
    </source>
</evidence>
<protein>
    <recommendedName>
        <fullName evidence="2">Flagellar hook protein FlgE/F/G-like D1 domain-containing protein</fullName>
    </recommendedName>
</protein>
<dbReference type="EMBL" id="AP021906">
    <property type="protein sequence ID" value="BBP89357.1"/>
    <property type="molecule type" value="Genomic_DNA"/>
</dbReference>
<gene>
    <name evidence="3" type="ORF">BsIDN1_29750</name>
</gene>
<sequence length="82" mass="8759">MVSQTIGSSGGPTNNSGSINSKQIGLGSSLSSIDKIMSAGSSQNTNEPYDFYINGDGFFRIESQGEILYTRTGNFDLIQREA</sequence>